<dbReference type="STRING" id="1306519.BIW12_15395"/>
<proteinExistence type="predicted"/>
<organism evidence="1 2">
    <name type="scientific">Flavobacterium commune</name>
    <dbReference type="NCBI Taxonomy" id="1306519"/>
    <lineage>
        <taxon>Bacteria</taxon>
        <taxon>Pseudomonadati</taxon>
        <taxon>Bacteroidota</taxon>
        <taxon>Flavobacteriia</taxon>
        <taxon>Flavobacteriales</taxon>
        <taxon>Flavobacteriaceae</taxon>
        <taxon>Flavobacterium</taxon>
    </lineage>
</organism>
<sequence>MAKNIVFPYVTFNRFVDEAIIKKLSLFYDNIYIGDGRFSIISGVSKLEMNEENQSLFYENAVWSFLKDNNVVKTYPYFKDKFEGQDKEVLELTKQLEKLFQKERTNGNFPKHPSEEQLAEMKKEYFNHFFLTHDLSIRLDTIHLRKLDDLAEYYPLLRTYDTLKSDDKKSQVIQFVLNDIPEPDYNTSWDHIIEFRTDEEIRNKYLALTNWINKVSNSNSKLSEIKEEYDFLYSEYIKHFKLHKMKFNNSTLEVIVNSTANFLANMASGNYVSSIKDLFQFNIKNANLLQEEAKLPGKEIAYIFHSNEKFK</sequence>
<protein>
    <submittedName>
        <fullName evidence="1">Uncharacterized protein</fullName>
    </submittedName>
</protein>
<dbReference type="AlphaFoldDB" id="A0A1D9PDN2"/>
<dbReference type="Proteomes" id="UP000178198">
    <property type="component" value="Chromosome"/>
</dbReference>
<dbReference type="RefSeq" id="WP_071185931.1">
    <property type="nucleotide sequence ID" value="NZ_CP017774.1"/>
</dbReference>
<gene>
    <name evidence="1" type="ORF">BIW12_15395</name>
</gene>
<name>A0A1D9PDN2_9FLAO</name>
<keyword evidence="2" id="KW-1185">Reference proteome</keyword>
<dbReference type="KEGG" id="fcm:BIW12_15395"/>
<evidence type="ECO:0000313" key="2">
    <source>
        <dbReference type="Proteomes" id="UP000178198"/>
    </source>
</evidence>
<evidence type="ECO:0000313" key="1">
    <source>
        <dbReference type="EMBL" id="APA00700.1"/>
    </source>
</evidence>
<accession>A0A1D9PDN2</accession>
<reference evidence="1 2" key="1">
    <citation type="submission" date="2016-10" db="EMBL/GenBank/DDBJ databases">
        <title>Complete Genome Sequence of Flavobacterium sp. PK15.</title>
        <authorList>
            <person name="Ekwe A."/>
            <person name="Kim S.B."/>
        </authorList>
    </citation>
    <scope>NUCLEOTIDE SEQUENCE [LARGE SCALE GENOMIC DNA]</scope>
    <source>
        <strain evidence="1 2">PK15</strain>
    </source>
</reference>
<dbReference type="OrthoDB" id="1496329at2"/>
<dbReference type="EMBL" id="CP017774">
    <property type="protein sequence ID" value="APA00700.1"/>
    <property type="molecule type" value="Genomic_DNA"/>
</dbReference>